<comment type="caution">
    <text evidence="2">The sequence shown here is derived from an EMBL/GenBank/DDBJ whole genome shotgun (WGS) entry which is preliminary data.</text>
</comment>
<feature type="region of interest" description="Disordered" evidence="1">
    <location>
        <begin position="1"/>
        <end position="219"/>
    </location>
</feature>
<gene>
    <name evidence="2" type="ORF">N7515_003767</name>
</gene>
<feature type="compositionally biased region" description="Basic and acidic residues" evidence="1">
    <location>
        <begin position="22"/>
        <end position="43"/>
    </location>
</feature>
<feature type="compositionally biased region" description="Low complexity" evidence="1">
    <location>
        <begin position="151"/>
        <end position="176"/>
    </location>
</feature>
<dbReference type="RefSeq" id="XP_056523568.1">
    <property type="nucleotide sequence ID" value="XM_056664511.1"/>
</dbReference>
<dbReference type="EMBL" id="JAPQKL010000003">
    <property type="protein sequence ID" value="KAJ5138919.1"/>
    <property type="molecule type" value="Genomic_DNA"/>
</dbReference>
<name>A0A9W9H6M9_9EURO</name>
<evidence type="ECO:0000256" key="1">
    <source>
        <dbReference type="SAM" id="MobiDB-lite"/>
    </source>
</evidence>
<dbReference type="AlphaFoldDB" id="A0A9W9H6M9"/>
<organism evidence="2 3">
    <name type="scientific">Penicillium bovifimosum</name>
    <dbReference type="NCBI Taxonomy" id="126998"/>
    <lineage>
        <taxon>Eukaryota</taxon>
        <taxon>Fungi</taxon>
        <taxon>Dikarya</taxon>
        <taxon>Ascomycota</taxon>
        <taxon>Pezizomycotina</taxon>
        <taxon>Eurotiomycetes</taxon>
        <taxon>Eurotiomycetidae</taxon>
        <taxon>Eurotiales</taxon>
        <taxon>Aspergillaceae</taxon>
        <taxon>Penicillium</taxon>
    </lineage>
</organism>
<reference evidence="2" key="1">
    <citation type="submission" date="2022-11" db="EMBL/GenBank/DDBJ databases">
        <authorList>
            <person name="Petersen C."/>
        </authorList>
    </citation>
    <scope>NUCLEOTIDE SEQUENCE</scope>
    <source>
        <strain evidence="2">IBT 22155</strain>
    </source>
</reference>
<sequence>MSEPQQKFQPISPHPTMEDAESDRRESTDHNADDTTNTEKLDQSDNVQPSTSASQRWRTASQRVRRRAATIAERLGRPHESAADGLDAPMLPDYYGATDDIQSHEARRARDEESRLPGTDYDAQARLLVDRFGLQAGPRRPRIEEPRSGASTPGSPDSQGTSTPGGPPGGLLSQLLRAYASNLPAASRMSVVSTSSETDLDIESIPPSGTTTPGGRKTS</sequence>
<feature type="compositionally biased region" description="Polar residues" evidence="1">
    <location>
        <begin position="44"/>
        <end position="62"/>
    </location>
</feature>
<evidence type="ECO:0000313" key="2">
    <source>
        <dbReference type="EMBL" id="KAJ5138919.1"/>
    </source>
</evidence>
<proteinExistence type="predicted"/>
<feature type="compositionally biased region" description="Basic and acidic residues" evidence="1">
    <location>
        <begin position="101"/>
        <end position="115"/>
    </location>
</feature>
<protein>
    <submittedName>
        <fullName evidence="2">Uncharacterized protein</fullName>
    </submittedName>
</protein>
<reference evidence="2" key="2">
    <citation type="journal article" date="2023" name="IMA Fungus">
        <title>Comparative genomic study of the Penicillium genus elucidates a diverse pangenome and 15 lateral gene transfer events.</title>
        <authorList>
            <person name="Petersen C."/>
            <person name="Sorensen T."/>
            <person name="Nielsen M.R."/>
            <person name="Sondergaard T.E."/>
            <person name="Sorensen J.L."/>
            <person name="Fitzpatrick D.A."/>
            <person name="Frisvad J.C."/>
            <person name="Nielsen K.L."/>
        </authorList>
    </citation>
    <scope>NUCLEOTIDE SEQUENCE</scope>
    <source>
        <strain evidence="2">IBT 22155</strain>
    </source>
</reference>
<evidence type="ECO:0000313" key="3">
    <source>
        <dbReference type="Proteomes" id="UP001149079"/>
    </source>
</evidence>
<dbReference type="Proteomes" id="UP001149079">
    <property type="component" value="Unassembled WGS sequence"/>
</dbReference>
<accession>A0A9W9H6M9</accession>
<dbReference type="GeneID" id="81403681"/>
<keyword evidence="3" id="KW-1185">Reference proteome</keyword>